<feature type="compositionally biased region" description="Acidic residues" evidence="1">
    <location>
        <begin position="65"/>
        <end position="109"/>
    </location>
</feature>
<sequence>MDSKAHEALRLLIAAYEEHLAAVLARRGDSDVAVDDAYDALADAFDRYEAVLDVEYGETLPMLLDDVEIEEPDADDEDDADEEDDDGLDPHAEEDEDVLDDDLDDFQLR</sequence>
<evidence type="ECO:0000256" key="1">
    <source>
        <dbReference type="SAM" id="MobiDB-lite"/>
    </source>
</evidence>
<feature type="region of interest" description="Disordered" evidence="1">
    <location>
        <begin position="64"/>
        <end position="109"/>
    </location>
</feature>
<dbReference type="Proteomes" id="UP001172728">
    <property type="component" value="Unassembled WGS sequence"/>
</dbReference>
<dbReference type="RefSeq" id="WP_301130672.1">
    <property type="nucleotide sequence ID" value="NZ_JAUHPW010000001.1"/>
</dbReference>
<proteinExistence type="predicted"/>
<gene>
    <name evidence="2" type="ORF">QQX09_00075</name>
</gene>
<evidence type="ECO:0000313" key="3">
    <source>
        <dbReference type="Proteomes" id="UP001172728"/>
    </source>
</evidence>
<evidence type="ECO:0000313" key="2">
    <source>
        <dbReference type="EMBL" id="MDN4474243.1"/>
    </source>
</evidence>
<reference evidence="2" key="1">
    <citation type="submission" date="2023-06" db="EMBL/GenBank/DDBJ databases">
        <title>Sysu t00192.</title>
        <authorList>
            <person name="Gao L."/>
            <person name="Fang B.-Z."/>
            <person name="Li W.-J."/>
        </authorList>
    </citation>
    <scope>NUCLEOTIDE SEQUENCE</scope>
    <source>
        <strain evidence="2">SYSU T00192</strain>
    </source>
</reference>
<comment type="caution">
    <text evidence="2">The sequence shown here is derived from an EMBL/GenBank/DDBJ whole genome shotgun (WGS) entry which is preliminary data.</text>
</comment>
<keyword evidence="3" id="KW-1185">Reference proteome</keyword>
<accession>A0ABT8G545</accession>
<protein>
    <submittedName>
        <fullName evidence="2">Primosomal protein</fullName>
    </submittedName>
</protein>
<organism evidence="2 3">
    <name type="scientific">Demequina litoralis</name>
    <dbReference type="NCBI Taxonomy" id="3051660"/>
    <lineage>
        <taxon>Bacteria</taxon>
        <taxon>Bacillati</taxon>
        <taxon>Actinomycetota</taxon>
        <taxon>Actinomycetes</taxon>
        <taxon>Micrococcales</taxon>
        <taxon>Demequinaceae</taxon>
        <taxon>Demequina</taxon>
    </lineage>
</organism>
<name>A0ABT8G545_9MICO</name>
<dbReference type="EMBL" id="JAUHPW010000001">
    <property type="protein sequence ID" value="MDN4474243.1"/>
    <property type="molecule type" value="Genomic_DNA"/>
</dbReference>